<dbReference type="PROSITE" id="PS51186">
    <property type="entry name" value="GNAT"/>
    <property type="match status" value="1"/>
</dbReference>
<comment type="caution">
    <text evidence="2">The sequence shown here is derived from an EMBL/GenBank/DDBJ whole genome shotgun (WGS) entry which is preliminary data.</text>
</comment>
<dbReference type="Gene3D" id="3.40.50.1000">
    <property type="entry name" value="HAD superfamily/HAD-like"/>
    <property type="match status" value="1"/>
</dbReference>
<dbReference type="Proteomes" id="UP001595833">
    <property type="component" value="Unassembled WGS sequence"/>
</dbReference>
<dbReference type="NCBIfam" id="TIGR01681">
    <property type="entry name" value="HAD-SF-IIIC"/>
    <property type="match status" value="1"/>
</dbReference>
<dbReference type="InterPro" id="IPR023214">
    <property type="entry name" value="HAD_sf"/>
</dbReference>
<gene>
    <name evidence="2" type="ORF">ACFPFM_19870</name>
</gene>
<keyword evidence="3" id="KW-1185">Reference proteome</keyword>
<dbReference type="SUPFAM" id="SSF56784">
    <property type="entry name" value="HAD-like"/>
    <property type="match status" value="1"/>
</dbReference>
<proteinExistence type="predicted"/>
<dbReference type="InterPro" id="IPR010033">
    <property type="entry name" value="HAD_SF_ppase_IIIC"/>
</dbReference>
<dbReference type="InterPro" id="IPR036412">
    <property type="entry name" value="HAD-like_sf"/>
</dbReference>
<dbReference type="Gene3D" id="3.40.630.30">
    <property type="match status" value="1"/>
</dbReference>
<feature type="domain" description="N-acetyltransferase" evidence="1">
    <location>
        <begin position="196"/>
        <end position="344"/>
    </location>
</feature>
<dbReference type="RefSeq" id="WP_344039716.1">
    <property type="nucleotide sequence ID" value="NZ_BAAAKE010000018.1"/>
</dbReference>
<reference evidence="3" key="1">
    <citation type="journal article" date="2019" name="Int. J. Syst. Evol. Microbiol.">
        <title>The Global Catalogue of Microorganisms (GCM) 10K type strain sequencing project: providing services to taxonomists for standard genome sequencing and annotation.</title>
        <authorList>
            <consortium name="The Broad Institute Genomics Platform"/>
            <consortium name="The Broad Institute Genome Sequencing Center for Infectious Disease"/>
            <person name="Wu L."/>
            <person name="Ma J."/>
        </authorList>
    </citation>
    <scope>NUCLEOTIDE SEQUENCE [LARGE SCALE GENOMIC DNA]</scope>
    <source>
        <strain evidence="3">KCTC 12848</strain>
    </source>
</reference>
<dbReference type="InterPro" id="IPR000182">
    <property type="entry name" value="GNAT_dom"/>
</dbReference>
<dbReference type="NCBIfam" id="TIGR01686">
    <property type="entry name" value="FkbH"/>
    <property type="match status" value="1"/>
</dbReference>
<dbReference type="InterPro" id="IPR016181">
    <property type="entry name" value="Acyl_CoA_acyltransferase"/>
</dbReference>
<dbReference type="InterPro" id="IPR010037">
    <property type="entry name" value="FkbH_domain"/>
</dbReference>
<organism evidence="2 3">
    <name type="scientific">Saccharothrix xinjiangensis</name>
    <dbReference type="NCBI Taxonomy" id="204798"/>
    <lineage>
        <taxon>Bacteria</taxon>
        <taxon>Bacillati</taxon>
        <taxon>Actinomycetota</taxon>
        <taxon>Actinomycetes</taxon>
        <taxon>Pseudonocardiales</taxon>
        <taxon>Pseudonocardiaceae</taxon>
        <taxon>Saccharothrix</taxon>
    </lineage>
</organism>
<sequence length="361" mass="39993">MTRTSPQAGPVAAAEDRRGRVKCVVWDLDNTVWDGILLEDGEVEVRPLVRDTIVALDERGVLHSVASRNDPETALRQLERCGLAEYFLHPQVSWGPKSAALPRIAAALNIGLDALAFVDDQPFELDEVAFAHPQVTCVDAAEVATLPDRPEFTPRFVTPESRQRRWMYRSGIERTAAEEDFTGTATEFLATLDMVFTIRVAREEDLRRAEELTIRTHQLNSTGVTYSHAELAELARSSDHLLLVAELEDRYGSYGTIGLALVRTGSPAWLLKLLLMSCRVMSRGVGTVLLNHVVRRAAAAGAALHAEFVPSDRNRVMYVTYRFAGFEEVGSRDGVQLLAASPGAIQEDPSHLRVVVEEEHR</sequence>
<evidence type="ECO:0000313" key="2">
    <source>
        <dbReference type="EMBL" id="MFC5056001.1"/>
    </source>
</evidence>
<dbReference type="EMBL" id="JBHSJB010000017">
    <property type="protein sequence ID" value="MFC5056001.1"/>
    <property type="molecule type" value="Genomic_DNA"/>
</dbReference>
<name>A0ABV9Y0Q3_9PSEU</name>
<evidence type="ECO:0000259" key="1">
    <source>
        <dbReference type="PROSITE" id="PS51186"/>
    </source>
</evidence>
<evidence type="ECO:0000313" key="3">
    <source>
        <dbReference type="Proteomes" id="UP001595833"/>
    </source>
</evidence>
<dbReference type="SUPFAM" id="SSF55729">
    <property type="entry name" value="Acyl-CoA N-acyltransferases (Nat)"/>
    <property type="match status" value="1"/>
</dbReference>
<accession>A0ABV9Y0Q3</accession>
<protein>
    <submittedName>
        <fullName evidence="2">HAD-IIIC family phosphatase</fullName>
    </submittedName>
</protein>